<evidence type="ECO:0000313" key="3">
    <source>
        <dbReference type="Proteomes" id="UP000230137"/>
    </source>
</evidence>
<protein>
    <submittedName>
        <fullName evidence="2">Uncharacterized protein</fullName>
    </submittedName>
</protein>
<reference evidence="3" key="1">
    <citation type="submission" date="2017-09" db="EMBL/GenBank/DDBJ databases">
        <title>Depth-based differentiation of microbial function through sediment-hosted aquifers and enrichment of novel symbionts in the deep terrestrial subsurface.</title>
        <authorList>
            <person name="Probst A.J."/>
            <person name="Ladd B."/>
            <person name="Jarett J.K."/>
            <person name="Geller-Mcgrath D.E."/>
            <person name="Sieber C.M.K."/>
            <person name="Emerson J.B."/>
            <person name="Anantharaman K."/>
            <person name="Thomas B.C."/>
            <person name="Malmstrom R."/>
            <person name="Stieglmeier M."/>
            <person name="Klingl A."/>
            <person name="Woyke T."/>
            <person name="Ryan C.M."/>
            <person name="Banfield J.F."/>
        </authorList>
    </citation>
    <scope>NUCLEOTIDE SEQUENCE [LARGE SCALE GENOMIC DNA]</scope>
</reference>
<gene>
    <name evidence="2" type="ORF">COX60_01110</name>
</gene>
<proteinExistence type="predicted"/>
<keyword evidence="1" id="KW-0472">Membrane</keyword>
<dbReference type="AlphaFoldDB" id="A0A2M7W4D1"/>
<keyword evidence="1" id="KW-1133">Transmembrane helix</keyword>
<sequence>MKRGKMEINQNIQHNRVDDTKAQKDIFYRKLLKIGLYMFCFGFFAMSFYVFFGINGISKSHSFDDKLSIGGWVFNIQDIDNGKP</sequence>
<dbReference type="EMBL" id="PFQF01000021">
    <property type="protein sequence ID" value="PJA20630.1"/>
    <property type="molecule type" value="Genomic_DNA"/>
</dbReference>
<feature type="transmembrane region" description="Helical" evidence="1">
    <location>
        <begin position="34"/>
        <end position="54"/>
    </location>
</feature>
<organism evidence="2 3">
    <name type="scientific">Candidatus Berkelbacteria bacterium CG_4_10_14_0_2_um_filter_35_9_33_12</name>
    <dbReference type="NCBI Taxonomy" id="1974499"/>
    <lineage>
        <taxon>Bacteria</taxon>
        <taxon>Candidatus Berkelbacteria</taxon>
    </lineage>
</organism>
<evidence type="ECO:0000313" key="2">
    <source>
        <dbReference type="EMBL" id="PJA20630.1"/>
    </source>
</evidence>
<comment type="caution">
    <text evidence="2">The sequence shown here is derived from an EMBL/GenBank/DDBJ whole genome shotgun (WGS) entry which is preliminary data.</text>
</comment>
<evidence type="ECO:0000256" key="1">
    <source>
        <dbReference type="SAM" id="Phobius"/>
    </source>
</evidence>
<name>A0A2M7W4D1_9BACT</name>
<keyword evidence="1" id="KW-0812">Transmembrane</keyword>
<dbReference type="Proteomes" id="UP000230137">
    <property type="component" value="Unassembled WGS sequence"/>
</dbReference>
<accession>A0A2M7W4D1</accession>